<comment type="caution">
    <text evidence="3">The sequence shown here is derived from an EMBL/GenBank/DDBJ whole genome shotgun (WGS) entry which is preliminary data.</text>
</comment>
<keyword evidence="4" id="KW-1185">Reference proteome</keyword>
<feature type="transmembrane region" description="Helical" evidence="1">
    <location>
        <begin position="70"/>
        <end position="90"/>
    </location>
</feature>
<keyword evidence="1" id="KW-0812">Transmembrane</keyword>
<evidence type="ECO:0008006" key="5">
    <source>
        <dbReference type="Google" id="ProtNLM"/>
    </source>
</evidence>
<protein>
    <recommendedName>
        <fullName evidence="5">Transmembrane protein</fullName>
    </recommendedName>
</protein>
<gene>
    <name evidence="3" type="ORF">RP75_02055</name>
</gene>
<feature type="chain" id="PRO_5046067954" description="Transmembrane protein" evidence="2">
    <location>
        <begin position="28"/>
        <end position="139"/>
    </location>
</feature>
<feature type="transmembrane region" description="Helical" evidence="1">
    <location>
        <begin position="43"/>
        <end position="63"/>
    </location>
</feature>
<accession>A0ABR5DEG6</accession>
<name>A0ABR5DEG6_9HYPH</name>
<keyword evidence="2" id="KW-0732">Signal</keyword>
<keyword evidence="1" id="KW-1133">Transmembrane helix</keyword>
<sequence>MVCGKPTLRWTAATLAVCFLFASPALAEVCDKGGEWDSANPVTLWTATIATIRVWILAALLIALGVYMRLALLIWFVVLFSLIMVADAFFQDPNDPFVKSMISEGCMHPVSWIFQVVSFGIPLVVGIVAVLQSIIKSQE</sequence>
<evidence type="ECO:0000313" key="3">
    <source>
        <dbReference type="EMBL" id="KJF75456.1"/>
    </source>
</evidence>
<organism evidence="3 4">
    <name type="scientific">Agrobacterium arsenijevicii</name>
    <dbReference type="NCBI Taxonomy" id="1585697"/>
    <lineage>
        <taxon>Bacteria</taxon>
        <taxon>Pseudomonadati</taxon>
        <taxon>Pseudomonadota</taxon>
        <taxon>Alphaproteobacteria</taxon>
        <taxon>Hyphomicrobiales</taxon>
        <taxon>Rhizobiaceae</taxon>
        <taxon>Rhizobium/Agrobacterium group</taxon>
        <taxon>Agrobacterium</taxon>
    </lineage>
</organism>
<dbReference type="EMBL" id="JWIT01000001">
    <property type="protein sequence ID" value="KJF75456.1"/>
    <property type="molecule type" value="Genomic_DNA"/>
</dbReference>
<evidence type="ECO:0000256" key="2">
    <source>
        <dbReference type="SAM" id="SignalP"/>
    </source>
</evidence>
<reference evidence="3 4" key="1">
    <citation type="submission" date="2014-12" db="EMBL/GenBank/DDBJ databases">
        <authorList>
            <person name="Kuzmanovic N."/>
            <person name="Pulawska J."/>
            <person name="Obradovic A."/>
        </authorList>
    </citation>
    <scope>NUCLEOTIDE SEQUENCE [LARGE SCALE GENOMIC DNA]</scope>
    <source>
        <strain evidence="3 4">KFB 330</strain>
    </source>
</reference>
<keyword evidence="1" id="KW-0472">Membrane</keyword>
<dbReference type="Proteomes" id="UP000032564">
    <property type="component" value="Unassembled WGS sequence"/>
</dbReference>
<feature type="transmembrane region" description="Helical" evidence="1">
    <location>
        <begin position="110"/>
        <end position="131"/>
    </location>
</feature>
<feature type="signal peptide" evidence="2">
    <location>
        <begin position="1"/>
        <end position="27"/>
    </location>
</feature>
<evidence type="ECO:0000313" key="4">
    <source>
        <dbReference type="Proteomes" id="UP000032564"/>
    </source>
</evidence>
<evidence type="ECO:0000256" key="1">
    <source>
        <dbReference type="SAM" id="Phobius"/>
    </source>
</evidence>
<proteinExistence type="predicted"/>